<evidence type="ECO:0000313" key="7">
    <source>
        <dbReference type="Proteomes" id="UP000609121"/>
    </source>
</evidence>
<dbReference type="Pfam" id="PF00126">
    <property type="entry name" value="HTH_1"/>
    <property type="match status" value="1"/>
</dbReference>
<dbReference type="InterPro" id="IPR000847">
    <property type="entry name" value="LysR_HTH_N"/>
</dbReference>
<keyword evidence="2" id="KW-0805">Transcription regulation</keyword>
<keyword evidence="4" id="KW-0804">Transcription</keyword>
<dbReference type="InterPro" id="IPR005119">
    <property type="entry name" value="LysR_subst-bd"/>
</dbReference>
<protein>
    <submittedName>
        <fullName evidence="6">LysR family transcriptional regulator</fullName>
    </submittedName>
</protein>
<dbReference type="GO" id="GO:0003677">
    <property type="term" value="F:DNA binding"/>
    <property type="evidence" value="ECO:0007669"/>
    <property type="project" value="UniProtKB-KW"/>
</dbReference>
<gene>
    <name evidence="6" type="ORF">ICN82_03855</name>
</gene>
<evidence type="ECO:0000256" key="3">
    <source>
        <dbReference type="ARBA" id="ARBA00023125"/>
    </source>
</evidence>
<evidence type="ECO:0000259" key="5">
    <source>
        <dbReference type="PROSITE" id="PS50931"/>
    </source>
</evidence>
<dbReference type="SUPFAM" id="SSF53850">
    <property type="entry name" value="Periplasmic binding protein-like II"/>
    <property type="match status" value="1"/>
</dbReference>
<accession>A0A8J7CJ64</accession>
<proteinExistence type="inferred from homology"/>
<dbReference type="AlphaFoldDB" id="A0A8J7CJ64"/>
<evidence type="ECO:0000313" key="6">
    <source>
        <dbReference type="EMBL" id="MBE3637336.1"/>
    </source>
</evidence>
<keyword evidence="3" id="KW-0238">DNA-binding</keyword>
<dbReference type="FunFam" id="1.10.10.10:FF:000001">
    <property type="entry name" value="LysR family transcriptional regulator"/>
    <property type="match status" value="1"/>
</dbReference>
<feature type="domain" description="HTH lysR-type" evidence="5">
    <location>
        <begin position="1"/>
        <end position="58"/>
    </location>
</feature>
<dbReference type="Proteomes" id="UP000609121">
    <property type="component" value="Unassembled WGS sequence"/>
</dbReference>
<dbReference type="SUPFAM" id="SSF46785">
    <property type="entry name" value="Winged helix' DNA-binding domain"/>
    <property type="match status" value="1"/>
</dbReference>
<dbReference type="Gene3D" id="1.10.10.10">
    <property type="entry name" value="Winged helix-like DNA-binding domain superfamily/Winged helix DNA-binding domain"/>
    <property type="match status" value="1"/>
</dbReference>
<dbReference type="PRINTS" id="PR00039">
    <property type="entry name" value="HTHLYSR"/>
</dbReference>
<comment type="similarity">
    <text evidence="1">Belongs to the LysR transcriptional regulatory family.</text>
</comment>
<dbReference type="PANTHER" id="PTHR30346">
    <property type="entry name" value="TRANSCRIPTIONAL DUAL REGULATOR HCAR-RELATED"/>
    <property type="match status" value="1"/>
</dbReference>
<sequence length="304" mass="33026">MDLRPLRHFAAVAEELHFGRAADRLGMTQPPLSQSIQALERRLGAPLFARTRRSVALTPFGAAWLPQVQAALAAVEALEPAAERILGGQSGRLELSFVSTADYSILPRLVHRFRDLYPEVELALSEATTDRQVAALAEGRGQAGIVILQGGGLLPEGFSYLRLLREPLIAAVPETWITQGRLVPAAGRLAPAAVTAAPLILFPRRAAPYFHDLVTGYYEDRGARPRVVQHAIQMQTIISLVSAGMGIALVPGSLRSLARAGVRYLDLGEDPPHLETGLIWRRDDPAPVLRNFLRVVADEADAPR</sequence>
<evidence type="ECO:0000256" key="2">
    <source>
        <dbReference type="ARBA" id="ARBA00023015"/>
    </source>
</evidence>
<keyword evidence="7" id="KW-1185">Reference proteome</keyword>
<evidence type="ECO:0000256" key="4">
    <source>
        <dbReference type="ARBA" id="ARBA00023163"/>
    </source>
</evidence>
<dbReference type="GO" id="GO:0003700">
    <property type="term" value="F:DNA-binding transcription factor activity"/>
    <property type="evidence" value="ECO:0007669"/>
    <property type="project" value="InterPro"/>
</dbReference>
<dbReference type="Gene3D" id="3.40.190.10">
    <property type="entry name" value="Periplasmic binding protein-like II"/>
    <property type="match status" value="2"/>
</dbReference>
<comment type="caution">
    <text evidence="6">The sequence shown here is derived from an EMBL/GenBank/DDBJ whole genome shotgun (WGS) entry which is preliminary data.</text>
</comment>
<dbReference type="PROSITE" id="PS50931">
    <property type="entry name" value="HTH_LYSR"/>
    <property type="match status" value="1"/>
</dbReference>
<dbReference type="RefSeq" id="WP_193179818.1">
    <property type="nucleotide sequence ID" value="NZ_JACVXA010000008.1"/>
</dbReference>
<name>A0A8J7CJ64_9RHOB</name>
<dbReference type="EMBL" id="JACVXA010000008">
    <property type="protein sequence ID" value="MBE3637336.1"/>
    <property type="molecule type" value="Genomic_DNA"/>
</dbReference>
<reference evidence="6" key="1">
    <citation type="submission" date="2020-09" db="EMBL/GenBank/DDBJ databases">
        <title>A novel bacterium of genus Mangrovicoccus, isolated from South China Sea.</title>
        <authorList>
            <person name="Huang H."/>
            <person name="Mo K."/>
            <person name="Hu Y."/>
        </authorList>
    </citation>
    <scope>NUCLEOTIDE SEQUENCE</scope>
    <source>
        <strain evidence="6">HB182678</strain>
    </source>
</reference>
<dbReference type="GO" id="GO:0032993">
    <property type="term" value="C:protein-DNA complex"/>
    <property type="evidence" value="ECO:0007669"/>
    <property type="project" value="TreeGrafter"/>
</dbReference>
<dbReference type="InterPro" id="IPR036390">
    <property type="entry name" value="WH_DNA-bd_sf"/>
</dbReference>
<evidence type="ECO:0000256" key="1">
    <source>
        <dbReference type="ARBA" id="ARBA00009437"/>
    </source>
</evidence>
<dbReference type="Pfam" id="PF03466">
    <property type="entry name" value="LysR_substrate"/>
    <property type="match status" value="1"/>
</dbReference>
<organism evidence="6 7">
    <name type="scientific">Mangrovicoccus algicola</name>
    <dbReference type="NCBI Taxonomy" id="2771008"/>
    <lineage>
        <taxon>Bacteria</taxon>
        <taxon>Pseudomonadati</taxon>
        <taxon>Pseudomonadota</taxon>
        <taxon>Alphaproteobacteria</taxon>
        <taxon>Rhodobacterales</taxon>
        <taxon>Paracoccaceae</taxon>
        <taxon>Mangrovicoccus</taxon>
    </lineage>
</organism>
<dbReference type="PANTHER" id="PTHR30346:SF0">
    <property type="entry name" value="HCA OPERON TRANSCRIPTIONAL ACTIVATOR HCAR"/>
    <property type="match status" value="1"/>
</dbReference>
<dbReference type="InterPro" id="IPR036388">
    <property type="entry name" value="WH-like_DNA-bd_sf"/>
</dbReference>